<name>A0A5J4THQ2_9EUKA</name>
<evidence type="ECO:0000313" key="2">
    <source>
        <dbReference type="EMBL" id="KAA6357402.1"/>
    </source>
</evidence>
<proteinExistence type="predicted"/>
<gene>
    <name evidence="2" type="ORF">EZS28_047071</name>
</gene>
<sequence length="87" mass="9577">MTLILPMEMSKRLLKDLDEHICGAHDPLQGVYRNEAMSDQSLGMNARANELANDIGIHALPQPSLRATAPPKGKGKGKRQYLLKSKP</sequence>
<comment type="caution">
    <text evidence="2">The sequence shown here is derived from an EMBL/GenBank/DDBJ whole genome shotgun (WGS) entry which is preliminary data.</text>
</comment>
<accession>A0A5J4THQ2</accession>
<dbReference type="EMBL" id="SNRW01031475">
    <property type="protein sequence ID" value="KAA6357402.1"/>
    <property type="molecule type" value="Genomic_DNA"/>
</dbReference>
<reference evidence="2 3" key="1">
    <citation type="submission" date="2019-03" db="EMBL/GenBank/DDBJ databases">
        <title>Single cell metagenomics reveals metabolic interactions within the superorganism composed of flagellate Streblomastix strix and complex community of Bacteroidetes bacteria on its surface.</title>
        <authorList>
            <person name="Treitli S.C."/>
            <person name="Kolisko M."/>
            <person name="Husnik F."/>
            <person name="Keeling P."/>
            <person name="Hampl V."/>
        </authorList>
    </citation>
    <scope>NUCLEOTIDE SEQUENCE [LARGE SCALE GENOMIC DNA]</scope>
    <source>
        <strain evidence="2">ST1C</strain>
    </source>
</reference>
<evidence type="ECO:0000256" key="1">
    <source>
        <dbReference type="SAM" id="MobiDB-lite"/>
    </source>
</evidence>
<evidence type="ECO:0000313" key="3">
    <source>
        <dbReference type="Proteomes" id="UP000324800"/>
    </source>
</evidence>
<dbReference type="Proteomes" id="UP000324800">
    <property type="component" value="Unassembled WGS sequence"/>
</dbReference>
<feature type="compositionally biased region" description="Basic residues" evidence="1">
    <location>
        <begin position="73"/>
        <end position="87"/>
    </location>
</feature>
<feature type="region of interest" description="Disordered" evidence="1">
    <location>
        <begin position="63"/>
        <end position="87"/>
    </location>
</feature>
<protein>
    <submittedName>
        <fullName evidence="2">Uncharacterized protein</fullName>
    </submittedName>
</protein>
<organism evidence="2 3">
    <name type="scientific">Streblomastix strix</name>
    <dbReference type="NCBI Taxonomy" id="222440"/>
    <lineage>
        <taxon>Eukaryota</taxon>
        <taxon>Metamonada</taxon>
        <taxon>Preaxostyla</taxon>
        <taxon>Oxymonadida</taxon>
        <taxon>Streblomastigidae</taxon>
        <taxon>Streblomastix</taxon>
    </lineage>
</organism>
<dbReference type="AlphaFoldDB" id="A0A5J4THQ2"/>